<feature type="compositionally biased region" description="Polar residues" evidence="1">
    <location>
        <begin position="36"/>
        <end position="56"/>
    </location>
</feature>
<sequence>MSEQNRTPYNLRSSRRTVVIDGSTNEGEKSGERMNQGRNTPISTHSMISHDVSNPGNKGAIPKRIFQNETATNIFTTPPPPHQPNLRQYQISAPNIRNYLGLPLMKTNVSIRPEKVSSIQDNGSNENSSFINFQRNYTDKNRSEQNIRKGGINFSIPPPNFNNAPIENMGCLPQQTTSNLDVNLVKLISNVVCDTLNKVQNNALIVKERNVVNSNVQGVPSNNIDQLSRNLQSCHISNEFQSFSLGDISKIIPNFDGEGDLQPLDFLQFLESSIEINKVKFDSLKIILSRAFKNSAKIWWDAFSHLFHEYNDFKVEFIEQFCNLKKQRRIKDRLNVININQDYLLIISIFGSL</sequence>
<evidence type="ECO:0008006" key="4">
    <source>
        <dbReference type="Google" id="ProtNLM"/>
    </source>
</evidence>
<name>A0ABD2NHP8_9CUCU</name>
<evidence type="ECO:0000313" key="2">
    <source>
        <dbReference type="EMBL" id="KAL3277887.1"/>
    </source>
</evidence>
<dbReference type="EMBL" id="JABFTP020000103">
    <property type="protein sequence ID" value="KAL3277887.1"/>
    <property type="molecule type" value="Genomic_DNA"/>
</dbReference>
<dbReference type="AlphaFoldDB" id="A0ABD2NHP8"/>
<feature type="region of interest" description="Disordered" evidence="1">
    <location>
        <begin position="1"/>
        <end position="56"/>
    </location>
</feature>
<gene>
    <name evidence="2" type="ORF">HHI36_013228</name>
</gene>
<dbReference type="Proteomes" id="UP001516400">
    <property type="component" value="Unassembled WGS sequence"/>
</dbReference>
<organism evidence="2 3">
    <name type="scientific">Cryptolaemus montrouzieri</name>
    <dbReference type="NCBI Taxonomy" id="559131"/>
    <lineage>
        <taxon>Eukaryota</taxon>
        <taxon>Metazoa</taxon>
        <taxon>Ecdysozoa</taxon>
        <taxon>Arthropoda</taxon>
        <taxon>Hexapoda</taxon>
        <taxon>Insecta</taxon>
        <taxon>Pterygota</taxon>
        <taxon>Neoptera</taxon>
        <taxon>Endopterygota</taxon>
        <taxon>Coleoptera</taxon>
        <taxon>Polyphaga</taxon>
        <taxon>Cucujiformia</taxon>
        <taxon>Coccinelloidea</taxon>
        <taxon>Coccinellidae</taxon>
        <taxon>Scymninae</taxon>
        <taxon>Scymnini</taxon>
        <taxon>Cryptolaemus</taxon>
    </lineage>
</organism>
<keyword evidence="3" id="KW-1185">Reference proteome</keyword>
<comment type="caution">
    <text evidence="2">The sequence shown here is derived from an EMBL/GenBank/DDBJ whole genome shotgun (WGS) entry which is preliminary data.</text>
</comment>
<evidence type="ECO:0000256" key="1">
    <source>
        <dbReference type="SAM" id="MobiDB-lite"/>
    </source>
</evidence>
<evidence type="ECO:0000313" key="3">
    <source>
        <dbReference type="Proteomes" id="UP001516400"/>
    </source>
</evidence>
<proteinExistence type="predicted"/>
<reference evidence="2 3" key="1">
    <citation type="journal article" date="2021" name="BMC Biol.">
        <title>Horizontally acquired antibacterial genes associated with adaptive radiation of ladybird beetles.</title>
        <authorList>
            <person name="Li H.S."/>
            <person name="Tang X.F."/>
            <person name="Huang Y.H."/>
            <person name="Xu Z.Y."/>
            <person name="Chen M.L."/>
            <person name="Du X.Y."/>
            <person name="Qiu B.Y."/>
            <person name="Chen P.T."/>
            <person name="Zhang W."/>
            <person name="Slipinski A."/>
            <person name="Escalona H.E."/>
            <person name="Waterhouse R.M."/>
            <person name="Zwick A."/>
            <person name="Pang H."/>
        </authorList>
    </citation>
    <scope>NUCLEOTIDE SEQUENCE [LARGE SCALE GENOMIC DNA]</scope>
    <source>
        <strain evidence="2">SYSU2018</strain>
    </source>
</reference>
<feature type="compositionally biased region" description="Polar residues" evidence="1">
    <location>
        <begin position="1"/>
        <end position="12"/>
    </location>
</feature>
<accession>A0ABD2NHP8</accession>
<protein>
    <recommendedName>
        <fullName evidence="4">Retrotransposon gag domain-containing protein</fullName>
    </recommendedName>
</protein>